<keyword evidence="1 2" id="KW-0732">Signal</keyword>
<dbReference type="Gene3D" id="1.10.1130.10">
    <property type="entry name" value="Flavocytochrome C3, Chain A"/>
    <property type="match status" value="2"/>
</dbReference>
<protein>
    <submittedName>
        <fullName evidence="5">Doubled CXXCH domain-containing protein</fullName>
    </submittedName>
</protein>
<evidence type="ECO:0000313" key="5">
    <source>
        <dbReference type="EMBL" id="SDJ57822.1"/>
    </source>
</evidence>
<gene>
    <name evidence="5" type="ORF">SAMN04488026_10202</name>
</gene>
<feature type="domain" description="Cytochrome c-552/4" evidence="4">
    <location>
        <begin position="159"/>
        <end position="188"/>
    </location>
</feature>
<keyword evidence="6" id="KW-1185">Reference proteome</keyword>
<name>A0A1G8UVD2_9RHOB</name>
<dbReference type="OrthoDB" id="9814800at2"/>
<feature type="domain" description="Cytochrome c-552/4" evidence="4">
    <location>
        <begin position="44"/>
        <end position="84"/>
    </location>
</feature>
<dbReference type="SUPFAM" id="SSF48695">
    <property type="entry name" value="Multiheme cytochromes"/>
    <property type="match status" value="1"/>
</dbReference>
<dbReference type="EMBL" id="FNEK01000020">
    <property type="protein sequence ID" value="SDJ57822.1"/>
    <property type="molecule type" value="Genomic_DNA"/>
</dbReference>
<evidence type="ECO:0000259" key="3">
    <source>
        <dbReference type="Pfam" id="PF09699"/>
    </source>
</evidence>
<dbReference type="Pfam" id="PF13435">
    <property type="entry name" value="Cytochrome_C554"/>
    <property type="match status" value="2"/>
</dbReference>
<sequence>MQAQKLPLIAGFAALAMTNLAIAQAEFDPDTALENPKEYVGSDVCRTCHLEHFDSWKRTLHSKMLQDAKANEDVFVTELDEATIRADFAKLEDKLSVPSAEVYVPTKDEVLYTIGSQWKQRYLVKKDGTYFIAPTQFNIDTGRWVNYHEGDWDKRPWLLKCGGCHATGVNLEEESFVEPGVGCESCHGPGSHHAALPSSETFEKRSTIVNPGKLTGGIATQICGSCHNRGTATKHEGAGWPVGYMPGKALESYYASIQPGDKHLYSNEFSKGHHQQYIDWTKSKHADSGIDCISCHVVHELGNPQFEGKTKVQGDQLCLSCHEQVQQVGAHSVHSFGNCVSCHMPRIAKSAESGDIRSHVFDVLLPQATIDEELPNSCQASCHEDDEPAELQKRWDDLTVREAVIPISKVLE</sequence>
<dbReference type="Gene3D" id="1.10.287.3080">
    <property type="match status" value="1"/>
</dbReference>
<dbReference type="PANTHER" id="PTHR35038:SF8">
    <property type="entry name" value="C-TYPE POLYHEME CYTOCHROME OMCC"/>
    <property type="match status" value="1"/>
</dbReference>
<dbReference type="InterPro" id="IPR051829">
    <property type="entry name" value="Multiheme_Cytochr_ET"/>
</dbReference>
<organism evidence="5 6">
    <name type="scientific">Aliiruegeria lutimaris</name>
    <dbReference type="NCBI Taxonomy" id="571298"/>
    <lineage>
        <taxon>Bacteria</taxon>
        <taxon>Pseudomonadati</taxon>
        <taxon>Pseudomonadota</taxon>
        <taxon>Alphaproteobacteria</taxon>
        <taxon>Rhodobacterales</taxon>
        <taxon>Roseobacteraceae</taxon>
        <taxon>Aliiruegeria</taxon>
    </lineage>
</organism>
<dbReference type="PANTHER" id="PTHR35038">
    <property type="entry name" value="DISSIMILATORY SULFITE REDUCTASE SIRA"/>
    <property type="match status" value="1"/>
</dbReference>
<feature type="signal peptide" evidence="2">
    <location>
        <begin position="1"/>
        <end position="23"/>
    </location>
</feature>
<dbReference type="STRING" id="571298.SAMN04488026_10202"/>
<dbReference type="Pfam" id="PF09699">
    <property type="entry name" value="Paired_CXXCH_1"/>
    <property type="match status" value="1"/>
</dbReference>
<dbReference type="InterPro" id="IPR036280">
    <property type="entry name" value="Multihaem_cyt_sf"/>
</dbReference>
<evidence type="ECO:0000259" key="4">
    <source>
        <dbReference type="Pfam" id="PF13435"/>
    </source>
</evidence>
<feature type="domain" description="Doubled CXXCH motif" evidence="3">
    <location>
        <begin position="289"/>
        <end position="325"/>
    </location>
</feature>
<evidence type="ECO:0000256" key="1">
    <source>
        <dbReference type="ARBA" id="ARBA00022729"/>
    </source>
</evidence>
<dbReference type="Proteomes" id="UP000199382">
    <property type="component" value="Unassembled WGS sequence"/>
</dbReference>
<proteinExistence type="predicted"/>
<feature type="chain" id="PRO_5011775877" evidence="2">
    <location>
        <begin position="24"/>
        <end position="412"/>
    </location>
</feature>
<evidence type="ECO:0000313" key="6">
    <source>
        <dbReference type="Proteomes" id="UP000199382"/>
    </source>
</evidence>
<accession>A0A1G8UVD2</accession>
<dbReference type="InterPro" id="IPR023155">
    <property type="entry name" value="Cyt_c-552/4"/>
</dbReference>
<reference evidence="5 6" key="1">
    <citation type="submission" date="2016-10" db="EMBL/GenBank/DDBJ databases">
        <authorList>
            <person name="de Groot N.N."/>
        </authorList>
    </citation>
    <scope>NUCLEOTIDE SEQUENCE [LARGE SCALE GENOMIC DNA]</scope>
    <source>
        <strain evidence="5 6">DSM 25294</strain>
    </source>
</reference>
<dbReference type="AlphaFoldDB" id="A0A1G8UVD2"/>
<dbReference type="InterPro" id="IPR010177">
    <property type="entry name" value="Paired_CXXCH_1"/>
</dbReference>
<evidence type="ECO:0000256" key="2">
    <source>
        <dbReference type="SAM" id="SignalP"/>
    </source>
</evidence>